<keyword evidence="1" id="KW-1133">Transmembrane helix</keyword>
<evidence type="ECO:0000256" key="1">
    <source>
        <dbReference type="SAM" id="Phobius"/>
    </source>
</evidence>
<comment type="caution">
    <text evidence="2">The sequence shown here is derived from an EMBL/GenBank/DDBJ whole genome shotgun (WGS) entry which is preliminary data.</text>
</comment>
<organism evidence="2 3">
    <name type="scientific">Alkalicoccus saliphilus</name>
    <dbReference type="NCBI Taxonomy" id="200989"/>
    <lineage>
        <taxon>Bacteria</taxon>
        <taxon>Bacillati</taxon>
        <taxon>Bacillota</taxon>
        <taxon>Bacilli</taxon>
        <taxon>Bacillales</taxon>
        <taxon>Bacillaceae</taxon>
        <taxon>Alkalicoccus</taxon>
    </lineage>
</organism>
<dbReference type="RefSeq" id="WP_107585095.1">
    <property type="nucleotide sequence ID" value="NZ_PZJJ01000015.1"/>
</dbReference>
<evidence type="ECO:0000313" key="2">
    <source>
        <dbReference type="EMBL" id="PTL38683.1"/>
    </source>
</evidence>
<sequence>MELIFLLLLAFATAAFWVIGLIVPYRHAEDGYAPEKKLYLYGAAGLGILLGAYALVQIFI</sequence>
<protein>
    <submittedName>
        <fullName evidence="2">Uncharacterized protein</fullName>
    </submittedName>
</protein>
<keyword evidence="1" id="KW-0812">Transmembrane</keyword>
<keyword evidence="1" id="KW-0472">Membrane</keyword>
<proteinExistence type="predicted"/>
<dbReference type="Proteomes" id="UP000240509">
    <property type="component" value="Unassembled WGS sequence"/>
</dbReference>
<name>A0A2T4U5K4_9BACI</name>
<reference evidence="2 3" key="1">
    <citation type="submission" date="2018-03" db="EMBL/GenBank/DDBJ databases">
        <title>Alkalicoccus saliphilus sp. nov., isolated from a mineral pool.</title>
        <authorList>
            <person name="Zhao B."/>
        </authorList>
    </citation>
    <scope>NUCLEOTIDE SEQUENCE [LARGE SCALE GENOMIC DNA]</scope>
    <source>
        <strain evidence="2 3">6AG</strain>
    </source>
</reference>
<dbReference type="AlphaFoldDB" id="A0A2T4U5K4"/>
<accession>A0A2T4U5K4</accession>
<gene>
    <name evidence="2" type="ORF">C6Y45_10030</name>
</gene>
<keyword evidence="3" id="KW-1185">Reference proteome</keyword>
<dbReference type="EMBL" id="PZJJ01000015">
    <property type="protein sequence ID" value="PTL38683.1"/>
    <property type="molecule type" value="Genomic_DNA"/>
</dbReference>
<feature type="transmembrane region" description="Helical" evidence="1">
    <location>
        <begin position="38"/>
        <end position="56"/>
    </location>
</feature>
<evidence type="ECO:0000313" key="3">
    <source>
        <dbReference type="Proteomes" id="UP000240509"/>
    </source>
</evidence>